<evidence type="ECO:0000259" key="4">
    <source>
        <dbReference type="SMART" id="SM01273"/>
    </source>
</evidence>
<dbReference type="SUPFAM" id="SSF101931">
    <property type="entry name" value="Pym (Within the bgcn gene intron protein, WIBG), N-terminal domain"/>
    <property type="match status" value="1"/>
</dbReference>
<evidence type="ECO:0000256" key="3">
    <source>
        <dbReference type="SAM" id="MobiDB-lite"/>
    </source>
</evidence>
<dbReference type="AlphaFoldDB" id="A0A9P0DV37"/>
<dbReference type="Pfam" id="PF09282">
    <property type="entry name" value="Mago-bind"/>
    <property type="match status" value="1"/>
</dbReference>
<dbReference type="PANTHER" id="PTHR22959:SF0">
    <property type="entry name" value="PARTNER OF Y14 AND MAGO"/>
    <property type="match status" value="1"/>
</dbReference>
<dbReference type="GO" id="GO:1903259">
    <property type="term" value="P:exon-exon junction complex disassembly"/>
    <property type="evidence" value="ECO:0007669"/>
    <property type="project" value="InterPro"/>
</dbReference>
<evidence type="ECO:0000313" key="5">
    <source>
        <dbReference type="EMBL" id="CAH1180362.1"/>
    </source>
</evidence>
<reference evidence="5" key="1">
    <citation type="submission" date="2022-01" db="EMBL/GenBank/DDBJ databases">
        <authorList>
            <person name="King R."/>
        </authorList>
    </citation>
    <scope>NUCLEOTIDE SEQUENCE</scope>
</reference>
<proteinExistence type="inferred from homology"/>
<accession>A0A9P0DV37</accession>
<dbReference type="InterPro" id="IPR036348">
    <property type="entry name" value="WIBG_N_sf"/>
</dbReference>
<reference evidence="5" key="2">
    <citation type="submission" date="2022-10" db="EMBL/GenBank/DDBJ databases">
        <authorList>
            <consortium name="ENA_rothamsted_submissions"/>
            <consortium name="culmorum"/>
            <person name="King R."/>
        </authorList>
    </citation>
    <scope>NUCLEOTIDE SEQUENCE</scope>
</reference>
<dbReference type="Proteomes" id="UP001153737">
    <property type="component" value="Chromosome 8"/>
</dbReference>
<evidence type="ECO:0000313" key="6">
    <source>
        <dbReference type="Proteomes" id="UP001153737"/>
    </source>
</evidence>
<dbReference type="EMBL" id="OU896714">
    <property type="protein sequence ID" value="CAH1180362.1"/>
    <property type="molecule type" value="Genomic_DNA"/>
</dbReference>
<organism evidence="5 6">
    <name type="scientific">Phaedon cochleariae</name>
    <name type="common">Mustard beetle</name>
    <dbReference type="NCBI Taxonomy" id="80249"/>
    <lineage>
        <taxon>Eukaryota</taxon>
        <taxon>Metazoa</taxon>
        <taxon>Ecdysozoa</taxon>
        <taxon>Arthropoda</taxon>
        <taxon>Hexapoda</taxon>
        <taxon>Insecta</taxon>
        <taxon>Pterygota</taxon>
        <taxon>Neoptera</taxon>
        <taxon>Endopterygota</taxon>
        <taxon>Coleoptera</taxon>
        <taxon>Polyphaga</taxon>
        <taxon>Cucujiformia</taxon>
        <taxon>Chrysomeloidea</taxon>
        <taxon>Chrysomelidae</taxon>
        <taxon>Chrysomelinae</taxon>
        <taxon>Chrysomelini</taxon>
        <taxon>Phaedon</taxon>
    </lineage>
</organism>
<dbReference type="InterPro" id="IPR039333">
    <property type="entry name" value="PYM1"/>
</dbReference>
<feature type="region of interest" description="Disordered" evidence="3">
    <location>
        <begin position="1"/>
        <end position="23"/>
    </location>
</feature>
<evidence type="ECO:0000256" key="2">
    <source>
        <dbReference type="ARBA" id="ARBA00018898"/>
    </source>
</evidence>
<gene>
    <name evidence="5" type="ORF">PHAECO_LOCUS11671</name>
</gene>
<dbReference type="GO" id="GO:0035145">
    <property type="term" value="C:exon-exon junction complex"/>
    <property type="evidence" value="ECO:0007669"/>
    <property type="project" value="TreeGrafter"/>
</dbReference>
<dbReference type="GO" id="GO:0003723">
    <property type="term" value="F:RNA binding"/>
    <property type="evidence" value="ECO:0007669"/>
    <property type="project" value="TreeGrafter"/>
</dbReference>
<dbReference type="InterPro" id="IPR015362">
    <property type="entry name" value="WIBG_mago-bd"/>
</dbReference>
<keyword evidence="6" id="KW-1185">Reference proteome</keyword>
<dbReference type="SMART" id="SM01273">
    <property type="entry name" value="Mago-bind"/>
    <property type="match status" value="1"/>
</dbReference>
<feature type="domain" description="WIBG Mago-binding" evidence="4">
    <location>
        <begin position="12"/>
        <end position="38"/>
    </location>
</feature>
<comment type="similarity">
    <text evidence="1">Belongs to the pym family.</text>
</comment>
<feature type="region of interest" description="Disordered" evidence="3">
    <location>
        <begin position="115"/>
        <end position="136"/>
    </location>
</feature>
<sequence>MSVASNIVNESGEQFIPASQRPDGTWRKARRVKEGYVPQEEVPLYESKGKQFLSKKDEPIVLPSGKTALRPIPGLFIVQDDTDKKPTKKKNKKRTSIASENIDMMLEKIKLVESPSATDKKTTKSSDISKNIETTDPQKKLKNLKKRLREIETLEEKIQKGDIAKPEPEQLAKVKRKNDLILQIYELEKQLQ</sequence>
<protein>
    <recommendedName>
        <fullName evidence="2">Partner of Y14 and mago</fullName>
    </recommendedName>
</protein>
<dbReference type="OrthoDB" id="21625at2759"/>
<feature type="compositionally biased region" description="Polar residues" evidence="3">
    <location>
        <begin position="1"/>
        <end position="12"/>
    </location>
</feature>
<evidence type="ECO:0000256" key="1">
    <source>
        <dbReference type="ARBA" id="ARBA00009394"/>
    </source>
</evidence>
<dbReference type="GO" id="GO:0005737">
    <property type="term" value="C:cytoplasm"/>
    <property type="evidence" value="ECO:0007669"/>
    <property type="project" value="TreeGrafter"/>
</dbReference>
<name>A0A9P0DV37_PHACE</name>
<dbReference type="PANTHER" id="PTHR22959">
    <property type="entry name" value="PYM PROTEIN"/>
    <property type="match status" value="1"/>
</dbReference>